<comment type="caution">
    <text evidence="8">The sequence shown here is derived from an EMBL/GenBank/DDBJ whole genome shotgun (WGS) entry which is preliminary data.</text>
</comment>
<keyword evidence="4" id="KW-0677">Repeat</keyword>
<dbReference type="Pfam" id="PF25574">
    <property type="entry name" value="TPR_IMB1"/>
    <property type="match status" value="1"/>
</dbReference>
<keyword evidence="2" id="KW-0813">Transport</keyword>
<keyword evidence="5" id="KW-0653">Protein transport</keyword>
<dbReference type="PANTHER" id="PTHR10527">
    <property type="entry name" value="IMPORTIN BETA"/>
    <property type="match status" value="1"/>
</dbReference>
<dbReference type="InterPro" id="IPR058584">
    <property type="entry name" value="IMB1_TNPO1-like_TPR"/>
</dbReference>
<organism evidence="8 9">
    <name type="scientific">Salix brachista</name>
    <dbReference type="NCBI Taxonomy" id="2182728"/>
    <lineage>
        <taxon>Eukaryota</taxon>
        <taxon>Viridiplantae</taxon>
        <taxon>Streptophyta</taxon>
        <taxon>Embryophyta</taxon>
        <taxon>Tracheophyta</taxon>
        <taxon>Spermatophyta</taxon>
        <taxon>Magnoliopsida</taxon>
        <taxon>eudicotyledons</taxon>
        <taxon>Gunneridae</taxon>
        <taxon>Pentapetalae</taxon>
        <taxon>rosids</taxon>
        <taxon>fabids</taxon>
        <taxon>Malpighiales</taxon>
        <taxon>Salicaceae</taxon>
        <taxon>Saliceae</taxon>
        <taxon>Salix</taxon>
    </lineage>
</organism>
<evidence type="ECO:0000256" key="6">
    <source>
        <dbReference type="SAM" id="MobiDB-lite"/>
    </source>
</evidence>
<evidence type="ECO:0000313" key="8">
    <source>
        <dbReference type="EMBL" id="KAB5548103.1"/>
    </source>
</evidence>
<evidence type="ECO:0000256" key="1">
    <source>
        <dbReference type="ARBA" id="ARBA00004496"/>
    </source>
</evidence>
<dbReference type="AlphaFoldDB" id="A0A5N5M1L9"/>
<keyword evidence="9" id="KW-1185">Reference proteome</keyword>
<evidence type="ECO:0000259" key="7">
    <source>
        <dbReference type="Pfam" id="PF25574"/>
    </source>
</evidence>
<dbReference type="InterPro" id="IPR011989">
    <property type="entry name" value="ARM-like"/>
</dbReference>
<dbReference type="GO" id="GO:0006606">
    <property type="term" value="P:protein import into nucleus"/>
    <property type="evidence" value="ECO:0007669"/>
    <property type="project" value="InterPro"/>
</dbReference>
<dbReference type="EMBL" id="VDCV01000007">
    <property type="protein sequence ID" value="KAB5548103.1"/>
    <property type="molecule type" value="Genomic_DNA"/>
</dbReference>
<protein>
    <recommendedName>
        <fullName evidence="7">Importin subunit beta-1/Transportin-1-like TPR repeats domain-containing protein</fullName>
    </recommendedName>
</protein>
<evidence type="ECO:0000256" key="4">
    <source>
        <dbReference type="ARBA" id="ARBA00022737"/>
    </source>
</evidence>
<evidence type="ECO:0000256" key="2">
    <source>
        <dbReference type="ARBA" id="ARBA00022448"/>
    </source>
</evidence>
<evidence type="ECO:0000313" key="9">
    <source>
        <dbReference type="Proteomes" id="UP000326939"/>
    </source>
</evidence>
<reference evidence="9" key="1">
    <citation type="journal article" date="2019" name="Gigascience">
        <title>De novo genome assembly of the endangered Acer yangbiense, a plant species with extremely small populations endemic to Yunnan Province, China.</title>
        <authorList>
            <person name="Yang J."/>
            <person name="Wariss H.M."/>
            <person name="Tao L."/>
            <person name="Zhang R."/>
            <person name="Yun Q."/>
            <person name="Hollingsworth P."/>
            <person name="Dao Z."/>
            <person name="Luo G."/>
            <person name="Guo H."/>
            <person name="Ma Y."/>
            <person name="Sun W."/>
        </authorList>
    </citation>
    <scope>NUCLEOTIDE SEQUENCE [LARGE SCALE GENOMIC DNA]</scope>
    <source>
        <strain evidence="9">cv. br00</strain>
    </source>
</reference>
<feature type="domain" description="Importin subunit beta-1/Transportin-1-like TPR repeats" evidence="7">
    <location>
        <begin position="412"/>
        <end position="564"/>
    </location>
</feature>
<evidence type="ECO:0000256" key="5">
    <source>
        <dbReference type="ARBA" id="ARBA00022927"/>
    </source>
</evidence>
<comment type="subcellular location">
    <subcellularLocation>
        <location evidence="1">Cytoplasm</location>
    </subcellularLocation>
</comment>
<dbReference type="Gene3D" id="1.25.10.10">
    <property type="entry name" value="Leucine-rich Repeat Variant"/>
    <property type="match status" value="1"/>
</dbReference>
<proteinExistence type="predicted"/>
<feature type="compositionally biased region" description="Low complexity" evidence="6">
    <location>
        <begin position="1"/>
        <end position="12"/>
    </location>
</feature>
<evidence type="ECO:0000256" key="3">
    <source>
        <dbReference type="ARBA" id="ARBA00022490"/>
    </source>
</evidence>
<sequence length="1102" mass="124215">MASTSPESPSTPEESRPLTPPLSPRSIEILETAAGIALNSEDPSFLIAVLNELDVPVLTHRSLLILDHLIQHHPNRLCHRLSKIIFFPRDTITEVTSAVALEIFKSLFSDAISGEFIKPFLLYLKSDDRAVENIPAVNKLLSHFSPHYIPENDWPEFTTAVCDNLDSGKEKVLQFVLSVINKLFADGTEYILELCLETLCDKLKKILSSSDVSLKVKEAAVEASFGCIVRLKNAVNDEFLQDLLRKVMNTVFFNGEIKFHMSQEGYARFILDHLVALARADAWFLRNQIDKVLKFTFIMMENPQCEERTRFLAIEFVLVLVEDKKGCQILVNTGDLHIKRMLSQLLCMIATVNENTALDNRDQEQCILLDQGMKSMARFSRALGGRFLLEGFPQPFESCFNSEEWQRRRAAVSSLSIISKNCSKTLKSKVDLVADPIMKMVDDKHHHVRWGAMYAVEELSKYLHPELQNHYHQKVLPALTKAMDDFSDSRIQVQAAVATYHFVENCTSNMLEPYLDEIISKLLRCLQKGKQLLKQWALSALAAIARSSQDRFLDYYRTVMPYLNFVMTKARGESNGLLLSETISCMTAIWMVIGKDKFSDDTQQVVQLLASTPISNLDIHDPMRIQGLKAWGRLCKCLGHKFQPYMEVAIPCLLQSARLTLPDVANIEESDERNRMIQIKTEILEEKATACVLLRHCIAELKEGIDLWIDEVAETLVPLLNFYQHAEVRIAAALAMPEILKSSKAANDKRLLQKSPFEKLCSDIIPALVEALVKEEVIKISAVMLDSLEDCLELSGPVLNIDQIKRFLSMIMDILDTSILIPEGNEASEQGEKACACLKIFMKTYKGSLLQFFDQLLSPMEHMWVKDKTVKERKIALKIFTDVVEEFREEALKFCESELLLLFKACNDDEPEVQEVVAHGIGVAAAFGGSIFEPLVGEAVSALNANISNPMALHRDYIMAHDAAVTALGKICLFHKDRINASEVFSTWLSHLPIKNNLLEVKIAHDLLCSIVEISKDELLHRDFIHLPRIIAAFAEILWADDDTLATKETANRVINLLGDFKSSLPSHTWSSFLSTLEPSRQNVLQLSLSSSFTISGHHGVP</sequence>
<gene>
    <name evidence="8" type="ORF">DKX38_011509</name>
</gene>
<feature type="region of interest" description="Disordered" evidence="6">
    <location>
        <begin position="1"/>
        <end position="22"/>
    </location>
</feature>
<name>A0A5N5M1L9_9ROSI</name>
<dbReference type="InterPro" id="IPR016024">
    <property type="entry name" value="ARM-type_fold"/>
</dbReference>
<keyword evidence="3" id="KW-0963">Cytoplasm</keyword>
<dbReference type="InterPro" id="IPR040122">
    <property type="entry name" value="Importin_beta"/>
</dbReference>
<dbReference type="GO" id="GO:0005737">
    <property type="term" value="C:cytoplasm"/>
    <property type="evidence" value="ECO:0007669"/>
    <property type="project" value="UniProtKB-SubCell"/>
</dbReference>
<dbReference type="SUPFAM" id="SSF48371">
    <property type="entry name" value="ARM repeat"/>
    <property type="match status" value="1"/>
</dbReference>
<accession>A0A5N5M1L9</accession>
<dbReference type="Proteomes" id="UP000326939">
    <property type="component" value="Chromosome 7"/>
</dbReference>